<dbReference type="eggNOG" id="ENOG502S2X2">
    <property type="taxonomic scope" value="Eukaryota"/>
</dbReference>
<evidence type="ECO:0000313" key="9">
    <source>
        <dbReference type="EMBL" id="KTW30092.1"/>
    </source>
</evidence>
<dbReference type="GO" id="GO:0003677">
    <property type="term" value="F:DNA binding"/>
    <property type="evidence" value="ECO:0007669"/>
    <property type="project" value="UniProtKB-KW"/>
</dbReference>
<dbReference type="InterPro" id="IPR036390">
    <property type="entry name" value="WH_DNA-bd_sf"/>
</dbReference>
<dbReference type="STRING" id="1408657.A0A0W4ZNZ1"/>
<keyword evidence="2" id="KW-0597">Phosphoprotein</keyword>
<dbReference type="InterPro" id="IPR007309">
    <property type="entry name" value="TFIIIC_Bblock-bd"/>
</dbReference>
<dbReference type="VEuPathDB" id="FungiDB:T551_02036"/>
<evidence type="ECO:0000259" key="8">
    <source>
        <dbReference type="Pfam" id="PF24538"/>
    </source>
</evidence>
<dbReference type="RefSeq" id="XP_018229653.1">
    <property type="nucleotide sequence ID" value="XM_018374299.1"/>
</dbReference>
<dbReference type="GO" id="GO:0006384">
    <property type="term" value="P:transcription initiation at RNA polymerase III promoter"/>
    <property type="evidence" value="ECO:0007669"/>
    <property type="project" value="InterPro"/>
</dbReference>
<sequence length="1355" mass="157305">MDDLLVYSLEQIAFEGNEGCNLSRLWEIVENFYSIYYNSSYSIDDDFKCYFWNFFVFLPDLILNEVDNESTVSNLILNPIKTKEADLELIKKRYGDRIRLTVVPEKQFSAITGKELDEENKHIMRHFDILSMIFKHKEKGINQVDLVKQLNIDPRSLPSRINPLIEKGLVVKSPIIISKAQTFLLIHTRFAVDPLKKYQNDFQDSQNADDIVDINHLRTCVTDILSKSENNVMRFVDLKRFCKINNQLFHRGFSKQIRSMEQLGFVERCRVVNNKGYSKCVKLIKPYNTDFVKRENQTDIFNQEDDNSSDKDDICDKKENESFPELIKFTPVTISRDLTLEFILFQEIKNSGKEGILGPNLKKQIIGDQWSKPLQLILDKLSVVPEKSLNQNSVQPEHLSYFSIYKEQEFVGRVNQYRYLSSLNYQTFCFENKIVNTIKLSDSVVIFPKYNESKFYSYDQNPNIPDKNIKTKSIKIGRPKKQSNVKSCEEKSQFFQNSTKDNVSCDTGEFDSIKKETEKPVDFNSMDLELNHKRTSFEEICEEMSPCKKLKKASKLSTRTIFTRSFANLNISTPLNNFDTSCFRPEIDNQLSDFPVPKMPEKLSFQKYTNENSSKENSNNKIFEKKDSTSKDINPFLDLFNNSVPEKKSNINEGKTEALALKHEPRTSLAYVRRQNLILEILDENGGILQGGKHLNEQYNIASRNKAYSSSEHEIDRKTMERTLESLKRMGKIHHICVAHTSAKGTKNVFWIVADAKYDIDGVEINNFKNKILEERSMKIQTYKPLPLKIENVHVNHPIKLRKKQVLLTDNELPKYPELNNIERKRVSAKLAQREQELIFQNISTVVNQTVPSIVFEAKTPFIHTFINNGKMVLEKKALDLKTKPKLKLNNKPLSLRRKFLNRNTADAFPLVGRQCLLNKTDSSDKIDETDGHEKVYRNIPIRRKNNFTSNDDDILIRAIFLSKWAYGGNAGLIDWELIKKVLPHHSEIAIKSRFSTLRSKNYIKEIANFFATSWLSHYQNALENEILPPISSISNGLDILKFIEYSRTLDILEYVYELFFIKAKLKRSYDNIDLPNSVEEINANYTIEIVNRREDLRNSFFDTSLSLNAREIILYGTAFSCCSANEGFQCESEVKSLIKSILITPEENYDAKVAKKLLEPYEENHVESVLQELIQDKIIVRSKSELNRILPGRNYRFSDKFLLTFKSCFPESLFFQAFEFYTLITQEFQKNNTFALSEFINSGSMACILDLAAHHYIQLSIENAVDVFSDSIHQYSTQNWEDYSINFSVAVQLKDISYVSLDKSIKYENSLKRCIWVDISGNMLKNVYDQYLQTILTLIIQRPGIDLVKTYLNV</sequence>
<dbReference type="Pfam" id="PF20222">
    <property type="entry name" value="DUF6581"/>
    <property type="match status" value="1"/>
</dbReference>
<dbReference type="Gene3D" id="1.10.10.10">
    <property type="entry name" value="Winged helix-like DNA-binding domain superfamily/Winged helix DNA-binding domain"/>
    <property type="match status" value="1"/>
</dbReference>
<evidence type="ECO:0000256" key="3">
    <source>
        <dbReference type="ARBA" id="ARBA00023125"/>
    </source>
</evidence>
<dbReference type="Pfam" id="PF04182">
    <property type="entry name" value="B-block_TFIIIC"/>
    <property type="match status" value="1"/>
</dbReference>
<reference evidence="10" key="1">
    <citation type="journal article" date="2016" name="Nat. Commun.">
        <title>Genome analysis of three Pneumocystis species reveals adaptation mechanisms to life exclusively in mammalian hosts.</title>
        <authorList>
            <person name="Ma L."/>
            <person name="Chen Z."/>
            <person name="Huang D.W."/>
            <person name="Kutty G."/>
            <person name="Ishihara M."/>
            <person name="Wang H."/>
            <person name="Abouelleil A."/>
            <person name="Bishop L."/>
            <person name="Davey E."/>
            <person name="Deng R."/>
            <person name="Deng X."/>
            <person name="Fan L."/>
            <person name="Fantoni G."/>
            <person name="Fitzgerald M."/>
            <person name="Gogineni E."/>
            <person name="Goldberg J.M."/>
            <person name="Handley G."/>
            <person name="Hu X."/>
            <person name="Huber C."/>
            <person name="Jiao X."/>
            <person name="Jones K."/>
            <person name="Levin J.Z."/>
            <person name="Liu Y."/>
            <person name="Macdonald P."/>
            <person name="Melnikov A."/>
            <person name="Raley C."/>
            <person name="Sassi M."/>
            <person name="Sherman B.T."/>
            <person name="Song X."/>
            <person name="Sykes S."/>
            <person name="Tran B."/>
            <person name="Walsh L."/>
            <person name="Xia Y."/>
            <person name="Yang J."/>
            <person name="Young S."/>
            <person name="Zeng Q."/>
            <person name="Zheng X."/>
            <person name="Stephens R."/>
            <person name="Nusbaum C."/>
            <person name="Birren B.W."/>
            <person name="Azadi P."/>
            <person name="Lempicki R.A."/>
            <person name="Cuomo C.A."/>
            <person name="Kovacs J.A."/>
        </authorList>
    </citation>
    <scope>NUCLEOTIDE SEQUENCE [LARGE SCALE GENOMIC DNA]</scope>
    <source>
        <strain evidence="10">RU7</strain>
    </source>
</reference>
<dbReference type="GO" id="GO:0000127">
    <property type="term" value="C:transcription factor TFIIIC complex"/>
    <property type="evidence" value="ECO:0007669"/>
    <property type="project" value="InterPro"/>
</dbReference>
<organism evidence="9 10">
    <name type="scientific">Pneumocystis jirovecii (strain RU7)</name>
    <name type="common">Human pneumocystis pneumonia agent</name>
    <dbReference type="NCBI Taxonomy" id="1408657"/>
    <lineage>
        <taxon>Eukaryota</taxon>
        <taxon>Fungi</taxon>
        <taxon>Dikarya</taxon>
        <taxon>Ascomycota</taxon>
        <taxon>Taphrinomycotina</taxon>
        <taxon>Pneumocystomycetes</taxon>
        <taxon>Pneumocystaceae</taxon>
        <taxon>Pneumocystis</taxon>
    </lineage>
</organism>
<keyword evidence="4" id="KW-0804">Transcription</keyword>
<keyword evidence="10" id="KW-1185">Reference proteome</keyword>
<accession>A0A0W4ZNZ1</accession>
<dbReference type="GeneID" id="28940554"/>
<dbReference type="GO" id="GO:0042791">
    <property type="term" value="P:5S class rRNA transcription by RNA polymerase III"/>
    <property type="evidence" value="ECO:0007669"/>
    <property type="project" value="TreeGrafter"/>
</dbReference>
<evidence type="ECO:0000256" key="5">
    <source>
        <dbReference type="ARBA" id="ARBA00023242"/>
    </source>
</evidence>
<evidence type="ECO:0000256" key="1">
    <source>
        <dbReference type="ARBA" id="ARBA00004123"/>
    </source>
</evidence>
<name>A0A0W4ZNZ1_PNEJ7</name>
<evidence type="ECO:0000259" key="6">
    <source>
        <dbReference type="Pfam" id="PF04182"/>
    </source>
</evidence>
<evidence type="ECO:0000313" key="10">
    <source>
        <dbReference type="Proteomes" id="UP000053447"/>
    </source>
</evidence>
<dbReference type="InterPro" id="IPR056020">
    <property type="entry name" value="DUF7599"/>
</dbReference>
<gene>
    <name evidence="9" type="ORF">T551_02036</name>
</gene>
<comment type="subcellular location">
    <subcellularLocation>
        <location evidence="1">Nucleus</location>
    </subcellularLocation>
</comment>
<keyword evidence="5" id="KW-0539">Nucleus</keyword>
<dbReference type="Pfam" id="PF24538">
    <property type="entry name" value="DUF7599"/>
    <property type="match status" value="1"/>
</dbReference>
<dbReference type="GO" id="GO:0005634">
    <property type="term" value="C:nucleus"/>
    <property type="evidence" value="ECO:0007669"/>
    <property type="project" value="UniProtKB-SubCell"/>
</dbReference>
<dbReference type="InterPro" id="IPR036388">
    <property type="entry name" value="WH-like_DNA-bd_sf"/>
</dbReference>
<keyword evidence="3" id="KW-0238">DNA-binding</keyword>
<comment type="caution">
    <text evidence="9">The sequence shown here is derived from an EMBL/GenBank/DDBJ whole genome shotgun (WGS) entry which is preliminary data.</text>
</comment>
<dbReference type="OrthoDB" id="68020at2759"/>
<evidence type="ECO:0000256" key="2">
    <source>
        <dbReference type="ARBA" id="ARBA00022553"/>
    </source>
</evidence>
<dbReference type="PANTHER" id="PTHR15180:SF1">
    <property type="entry name" value="GENERAL TRANSCRIPTION FACTOR 3C POLYPEPTIDE 1"/>
    <property type="match status" value="1"/>
</dbReference>
<dbReference type="InterPro" id="IPR046488">
    <property type="entry name" value="Sfc3/Tfc3_C"/>
</dbReference>
<dbReference type="EMBL" id="LFWA01000008">
    <property type="protein sequence ID" value="KTW30092.1"/>
    <property type="molecule type" value="Genomic_DNA"/>
</dbReference>
<evidence type="ECO:0000259" key="7">
    <source>
        <dbReference type="Pfam" id="PF20222"/>
    </source>
</evidence>
<feature type="domain" description="Transcription factor tau subunit sfc3/Tfc3 C-terminal" evidence="7">
    <location>
        <begin position="943"/>
        <end position="1348"/>
    </location>
</feature>
<protein>
    <submittedName>
        <fullName evidence="9">Uncharacterized protein</fullName>
    </submittedName>
</protein>
<proteinExistence type="predicted"/>
<feature type="domain" description="DUF7599" evidence="8">
    <location>
        <begin position="221"/>
        <end position="290"/>
    </location>
</feature>
<feature type="domain" description="B-block binding subunit of TFIIIC" evidence="6">
    <location>
        <begin position="127"/>
        <end position="192"/>
    </location>
</feature>
<dbReference type="PANTHER" id="PTHR15180">
    <property type="entry name" value="GENERAL TRANSCRIPTION FACTOR 3C POLYPEPTIDE 1"/>
    <property type="match status" value="1"/>
</dbReference>
<evidence type="ECO:0000256" key="4">
    <source>
        <dbReference type="ARBA" id="ARBA00023163"/>
    </source>
</evidence>
<dbReference type="SUPFAM" id="SSF46785">
    <property type="entry name" value="Winged helix' DNA-binding domain"/>
    <property type="match status" value="1"/>
</dbReference>
<dbReference type="Proteomes" id="UP000053447">
    <property type="component" value="Unassembled WGS sequence"/>
</dbReference>
<dbReference type="InterPro" id="IPR044210">
    <property type="entry name" value="Tfc3-like"/>
</dbReference>